<sequence length="109" mass="12190">MKKNLYQLVLTTCPDSASAERIARALVTDRLAACVNILPIVQSIYVWKGKVESAAEQLLLIKSRTRAFGAIEKRVLGLHPYELPELIAVPITDGLADYLSWLRNPDKTR</sequence>
<comment type="caution">
    <text evidence="2">The sequence shown here is derived from an EMBL/GenBank/DDBJ whole genome shotgun (WGS) entry which is preliminary data.</text>
</comment>
<dbReference type="PANTHER" id="PTHR23419">
    <property type="entry name" value="DIVALENT CATION TOLERANCE CUTA-RELATED"/>
    <property type="match status" value="1"/>
</dbReference>
<dbReference type="InterPro" id="IPR011322">
    <property type="entry name" value="N-reg_PII-like_a/b"/>
</dbReference>
<evidence type="ECO:0000313" key="3">
    <source>
        <dbReference type="Proteomes" id="UP000179344"/>
    </source>
</evidence>
<organism evidence="2 3">
    <name type="scientific">Candidatus Muproteobacteria bacterium RBG_16_65_31</name>
    <dbReference type="NCBI Taxonomy" id="1817759"/>
    <lineage>
        <taxon>Bacteria</taxon>
        <taxon>Pseudomonadati</taxon>
        <taxon>Pseudomonadota</taxon>
        <taxon>Candidatus Muproteobacteria</taxon>
    </lineage>
</organism>
<dbReference type="SUPFAM" id="SSF54913">
    <property type="entry name" value="GlnB-like"/>
    <property type="match status" value="1"/>
</dbReference>
<evidence type="ECO:0008006" key="4">
    <source>
        <dbReference type="Google" id="ProtNLM"/>
    </source>
</evidence>
<dbReference type="Proteomes" id="UP000179344">
    <property type="component" value="Unassembled WGS sequence"/>
</dbReference>
<dbReference type="GO" id="GO:0005507">
    <property type="term" value="F:copper ion binding"/>
    <property type="evidence" value="ECO:0007669"/>
    <property type="project" value="TreeGrafter"/>
</dbReference>
<dbReference type="AlphaFoldDB" id="A0A1F6THQ8"/>
<dbReference type="Pfam" id="PF03091">
    <property type="entry name" value="CutA1"/>
    <property type="match status" value="1"/>
</dbReference>
<reference evidence="2 3" key="1">
    <citation type="journal article" date="2016" name="Nat. Commun.">
        <title>Thousands of microbial genomes shed light on interconnected biogeochemical processes in an aquifer system.</title>
        <authorList>
            <person name="Anantharaman K."/>
            <person name="Brown C.T."/>
            <person name="Hug L.A."/>
            <person name="Sharon I."/>
            <person name="Castelle C.J."/>
            <person name="Probst A.J."/>
            <person name="Thomas B.C."/>
            <person name="Singh A."/>
            <person name="Wilkins M.J."/>
            <person name="Karaoz U."/>
            <person name="Brodie E.L."/>
            <person name="Williams K.H."/>
            <person name="Hubbard S.S."/>
            <person name="Banfield J.F."/>
        </authorList>
    </citation>
    <scope>NUCLEOTIDE SEQUENCE [LARGE SCALE GENOMIC DNA]</scope>
</reference>
<dbReference type="PANTHER" id="PTHR23419:SF8">
    <property type="entry name" value="FI09726P"/>
    <property type="match status" value="1"/>
</dbReference>
<comment type="similarity">
    <text evidence="1">Belongs to the CutA family.</text>
</comment>
<protein>
    <recommendedName>
        <fullName evidence="4">Cation tolerance protein CutA</fullName>
    </recommendedName>
</protein>
<name>A0A1F6THQ8_9PROT</name>
<accession>A0A1F6THQ8</accession>
<dbReference type="Gene3D" id="3.30.70.120">
    <property type="match status" value="1"/>
</dbReference>
<evidence type="ECO:0000313" key="2">
    <source>
        <dbReference type="EMBL" id="OGI44606.1"/>
    </source>
</evidence>
<gene>
    <name evidence="2" type="ORF">A2V92_06800</name>
</gene>
<proteinExistence type="inferred from homology"/>
<evidence type="ECO:0000256" key="1">
    <source>
        <dbReference type="ARBA" id="ARBA00010169"/>
    </source>
</evidence>
<dbReference type="EMBL" id="MFST01000041">
    <property type="protein sequence ID" value="OGI44606.1"/>
    <property type="molecule type" value="Genomic_DNA"/>
</dbReference>
<dbReference type="InterPro" id="IPR004323">
    <property type="entry name" value="Ion_tolerance_CutA"/>
</dbReference>
<dbReference type="GO" id="GO:0010038">
    <property type="term" value="P:response to metal ion"/>
    <property type="evidence" value="ECO:0007669"/>
    <property type="project" value="InterPro"/>
</dbReference>
<dbReference type="InterPro" id="IPR015867">
    <property type="entry name" value="N-reg_PII/ATP_PRibTrfase_C"/>
</dbReference>